<evidence type="ECO:0000259" key="19">
    <source>
        <dbReference type="PROSITE" id="PS50013"/>
    </source>
</evidence>
<dbReference type="InterPro" id="IPR023779">
    <property type="entry name" value="Chromodomain_CS"/>
</dbReference>
<dbReference type="Pfam" id="PF24626">
    <property type="entry name" value="SH3_Tf2-1"/>
    <property type="match status" value="1"/>
</dbReference>
<dbReference type="PROSITE" id="PS50879">
    <property type="entry name" value="RNASE_H_1"/>
    <property type="match status" value="1"/>
</dbReference>
<comment type="caution">
    <text evidence="23">The sequence shown here is derived from an EMBL/GenBank/DDBJ whole genome shotgun (WGS) entry which is preliminary data.</text>
</comment>
<gene>
    <name evidence="23" type="ORF">RchiOBHm_Chr4g0401341</name>
</gene>
<keyword evidence="12" id="KW-0695">RNA-directed DNA polymerase</keyword>
<evidence type="ECO:0000256" key="15">
    <source>
        <dbReference type="ARBA" id="ARBA00023172"/>
    </source>
</evidence>
<keyword evidence="14" id="KW-0238">DNA-binding</keyword>
<dbReference type="Gene3D" id="3.30.70.270">
    <property type="match status" value="2"/>
</dbReference>
<evidence type="ECO:0000256" key="8">
    <source>
        <dbReference type="ARBA" id="ARBA00022759"/>
    </source>
</evidence>
<keyword evidence="5" id="KW-0540">Nuclease</keyword>
<dbReference type="EMBL" id="PDCK01000042">
    <property type="protein sequence ID" value="PRQ37327.1"/>
    <property type="molecule type" value="Genomic_DNA"/>
</dbReference>
<dbReference type="GO" id="GO:0015074">
    <property type="term" value="P:DNA integration"/>
    <property type="evidence" value="ECO:0007669"/>
    <property type="project" value="UniProtKB-KW"/>
</dbReference>
<dbReference type="Pfam" id="PF17919">
    <property type="entry name" value="RT_RNaseH_2"/>
    <property type="match status" value="1"/>
</dbReference>
<evidence type="ECO:0000256" key="17">
    <source>
        <dbReference type="ARBA" id="ARBA00023268"/>
    </source>
</evidence>
<dbReference type="Gene3D" id="1.10.340.70">
    <property type="match status" value="1"/>
</dbReference>
<keyword evidence="3 23" id="KW-0808">Transferase</keyword>
<evidence type="ECO:0000313" key="23">
    <source>
        <dbReference type="EMBL" id="PRQ37327.1"/>
    </source>
</evidence>
<keyword evidence="8" id="KW-0255">Endonuclease</keyword>
<protein>
    <submittedName>
        <fullName evidence="23">Putative nucleotidyltransferase, Ribonuclease H</fullName>
        <ecNumber evidence="23">2.7.7.-</ecNumber>
        <ecNumber evidence="23">3.1.26.4</ecNumber>
    </submittedName>
</protein>
<evidence type="ECO:0000256" key="16">
    <source>
        <dbReference type="ARBA" id="ARBA00023242"/>
    </source>
</evidence>
<evidence type="ECO:0000256" key="6">
    <source>
        <dbReference type="ARBA" id="ARBA00022723"/>
    </source>
</evidence>
<dbReference type="SUPFAM" id="SSF56672">
    <property type="entry name" value="DNA/RNA polymerases"/>
    <property type="match status" value="1"/>
</dbReference>
<keyword evidence="10" id="KW-0460">Magnesium</keyword>
<keyword evidence="9 23" id="KW-0378">Hydrolase</keyword>
<dbReference type="InterPro" id="IPR056924">
    <property type="entry name" value="SH3_Tf2-1"/>
</dbReference>
<dbReference type="InterPro" id="IPR016197">
    <property type="entry name" value="Chromo-like_dom_sf"/>
</dbReference>
<keyword evidence="13" id="KW-0239">DNA-directed DNA polymerase</keyword>
<dbReference type="GO" id="GO:0046872">
    <property type="term" value="F:metal ion binding"/>
    <property type="evidence" value="ECO:0007669"/>
    <property type="project" value="UniProtKB-KW"/>
</dbReference>
<dbReference type="InterPro" id="IPR041577">
    <property type="entry name" value="RT_RNaseH_2"/>
</dbReference>
<dbReference type="InterPro" id="IPR005162">
    <property type="entry name" value="Retrotrans_gag_dom"/>
</dbReference>
<dbReference type="PANTHER" id="PTHR37984">
    <property type="entry name" value="PROTEIN CBG26694"/>
    <property type="match status" value="1"/>
</dbReference>
<proteinExistence type="predicted"/>
<dbReference type="FunFam" id="3.30.70.270:FF:000115">
    <property type="entry name" value="Polyprotein of retroviral origin, putative"/>
    <property type="match status" value="1"/>
</dbReference>
<dbReference type="SUPFAM" id="SSF54160">
    <property type="entry name" value="Chromo domain-like"/>
    <property type="match status" value="1"/>
</dbReference>
<dbReference type="Gene3D" id="3.10.10.10">
    <property type="entry name" value="HIV Type 1 Reverse Transcriptase, subunit A, domain 1"/>
    <property type="match status" value="1"/>
</dbReference>
<dbReference type="InterPro" id="IPR021109">
    <property type="entry name" value="Peptidase_aspartic_dom_sf"/>
</dbReference>
<dbReference type="SMART" id="SM00298">
    <property type="entry name" value="CHROMO"/>
    <property type="match status" value="1"/>
</dbReference>
<evidence type="ECO:0000256" key="18">
    <source>
        <dbReference type="SAM" id="MobiDB-lite"/>
    </source>
</evidence>
<dbReference type="GO" id="GO:0003964">
    <property type="term" value="F:RNA-directed DNA polymerase activity"/>
    <property type="evidence" value="ECO:0007669"/>
    <property type="project" value="UniProtKB-KW"/>
</dbReference>
<dbReference type="OMA" id="ERKYTAQ"/>
<dbReference type="Proteomes" id="UP000238479">
    <property type="component" value="Chromosome 4"/>
</dbReference>
<dbReference type="SUPFAM" id="SSF50630">
    <property type="entry name" value="Acid proteases"/>
    <property type="match status" value="1"/>
</dbReference>
<dbReference type="InterPro" id="IPR023780">
    <property type="entry name" value="Chromo_domain"/>
</dbReference>
<evidence type="ECO:0000256" key="5">
    <source>
        <dbReference type="ARBA" id="ARBA00022722"/>
    </source>
</evidence>
<keyword evidence="2" id="KW-0645">Protease</keyword>
<dbReference type="CDD" id="cd00303">
    <property type="entry name" value="retropepsin_like"/>
    <property type="match status" value="1"/>
</dbReference>
<organism evidence="23 24">
    <name type="scientific">Rosa chinensis</name>
    <name type="common">China rose</name>
    <dbReference type="NCBI Taxonomy" id="74649"/>
    <lineage>
        <taxon>Eukaryota</taxon>
        <taxon>Viridiplantae</taxon>
        <taxon>Streptophyta</taxon>
        <taxon>Embryophyta</taxon>
        <taxon>Tracheophyta</taxon>
        <taxon>Spermatophyta</taxon>
        <taxon>Magnoliopsida</taxon>
        <taxon>eudicotyledons</taxon>
        <taxon>Gunneridae</taxon>
        <taxon>Pentapetalae</taxon>
        <taxon>rosids</taxon>
        <taxon>fabids</taxon>
        <taxon>Rosales</taxon>
        <taxon>Rosaceae</taxon>
        <taxon>Rosoideae</taxon>
        <taxon>Rosoideae incertae sedis</taxon>
        <taxon>Rosa</taxon>
    </lineage>
</organism>
<evidence type="ECO:0000256" key="7">
    <source>
        <dbReference type="ARBA" id="ARBA00022750"/>
    </source>
</evidence>
<accession>A0A2P6QT29</accession>
<dbReference type="FunFam" id="3.30.420.10:FF:000032">
    <property type="entry name" value="Retrovirus-related Pol polyprotein from transposon 297-like Protein"/>
    <property type="match status" value="1"/>
</dbReference>
<dbReference type="GO" id="GO:0004523">
    <property type="term" value="F:RNA-DNA hybrid ribonuclease activity"/>
    <property type="evidence" value="ECO:0007669"/>
    <property type="project" value="UniProtKB-EC"/>
</dbReference>
<dbReference type="EC" id="3.1.26.4" evidence="23"/>
<feature type="region of interest" description="Disordered" evidence="18">
    <location>
        <begin position="304"/>
        <end position="374"/>
    </location>
</feature>
<dbReference type="InterPro" id="IPR043502">
    <property type="entry name" value="DNA/RNA_pol_sf"/>
</dbReference>
<evidence type="ECO:0000256" key="13">
    <source>
        <dbReference type="ARBA" id="ARBA00022932"/>
    </source>
</evidence>
<evidence type="ECO:0000256" key="14">
    <source>
        <dbReference type="ARBA" id="ARBA00023125"/>
    </source>
</evidence>
<dbReference type="Pfam" id="PF03732">
    <property type="entry name" value="Retrotrans_gag"/>
    <property type="match status" value="1"/>
</dbReference>
<dbReference type="InterPro" id="IPR000953">
    <property type="entry name" value="Chromo/chromo_shadow_dom"/>
</dbReference>
<dbReference type="InterPro" id="IPR036397">
    <property type="entry name" value="RNaseH_sf"/>
</dbReference>
<keyword evidence="16" id="KW-0539">Nucleus</keyword>
<evidence type="ECO:0000256" key="1">
    <source>
        <dbReference type="ARBA" id="ARBA00004123"/>
    </source>
</evidence>
<dbReference type="Gene3D" id="3.30.420.10">
    <property type="entry name" value="Ribonuclease H-like superfamily/Ribonuclease H"/>
    <property type="match status" value="2"/>
</dbReference>
<dbReference type="Gene3D" id="2.40.70.10">
    <property type="entry name" value="Acid Proteases"/>
    <property type="match status" value="1"/>
</dbReference>
<dbReference type="Pfam" id="PF00078">
    <property type="entry name" value="RVT_1"/>
    <property type="match status" value="1"/>
</dbReference>
<dbReference type="GO" id="GO:0006508">
    <property type="term" value="P:proteolysis"/>
    <property type="evidence" value="ECO:0007669"/>
    <property type="project" value="UniProtKB-KW"/>
</dbReference>
<dbReference type="InterPro" id="IPR000477">
    <property type="entry name" value="RT_dom"/>
</dbReference>
<feature type="compositionally biased region" description="Polar residues" evidence="18">
    <location>
        <begin position="354"/>
        <end position="363"/>
    </location>
</feature>
<dbReference type="InterPro" id="IPR041588">
    <property type="entry name" value="Integrase_H2C2"/>
</dbReference>
<feature type="compositionally biased region" description="Polar residues" evidence="18">
    <location>
        <begin position="313"/>
        <end position="325"/>
    </location>
</feature>
<keyword evidence="17" id="KW-0511">Multifunctional enzyme</keyword>
<feature type="domain" description="RNase H type-1" evidence="21">
    <location>
        <begin position="946"/>
        <end position="1075"/>
    </location>
</feature>
<evidence type="ECO:0000256" key="10">
    <source>
        <dbReference type="ARBA" id="ARBA00022842"/>
    </source>
</evidence>
<evidence type="ECO:0000259" key="22">
    <source>
        <dbReference type="PROSITE" id="PS50994"/>
    </source>
</evidence>
<feature type="domain" description="Reverse transcriptase" evidence="20">
    <location>
        <begin position="676"/>
        <end position="857"/>
    </location>
</feature>
<reference evidence="23 24" key="1">
    <citation type="journal article" date="2018" name="Nat. Genet.">
        <title>The Rosa genome provides new insights in the design of modern roses.</title>
        <authorList>
            <person name="Bendahmane M."/>
        </authorList>
    </citation>
    <scope>NUCLEOTIDE SEQUENCE [LARGE SCALE GENOMIC DNA]</scope>
    <source>
        <strain evidence="24">cv. Old Blush</strain>
    </source>
</reference>
<dbReference type="GO" id="GO:0003887">
    <property type="term" value="F:DNA-directed DNA polymerase activity"/>
    <property type="evidence" value="ECO:0007669"/>
    <property type="project" value="UniProtKB-KW"/>
</dbReference>
<dbReference type="EC" id="2.7.7.-" evidence="23"/>
<dbReference type="Pfam" id="PF13975">
    <property type="entry name" value="gag-asp_proteas"/>
    <property type="match status" value="1"/>
</dbReference>
<dbReference type="FunFam" id="1.10.340.70:FF:000001">
    <property type="entry name" value="Retrovirus-related Pol polyprotein from transposon gypsy-like Protein"/>
    <property type="match status" value="1"/>
</dbReference>
<sequence>MTGKMTNQQRFDWYDQQLGELAGVPDRLIDITKVLDRVDLDELAARMIEVESLKDRVVALERCKARGSGRERNEEETPVPNEQMGAMSDALDTLQVTVDNMAEDVRATIDAFRNELVEMSAKLNLTIRAMGNQPVTDYRKVKIPEPQAFGGARDAKELENYLFDMEQYFRAVKPDSEEVKVNMATMYLSGDAKLWWRTKYNDIQRGVCTIETWEDLKKELKAQFFPENVEYIARRQLRELKHTNNIRDFVNKFSVLMLDIPDMSEKDRLFYFLEGLRPWARTELQRQRVQDLASAQAAAERLTDYTFEENSSKKTQPLSNANVNRNVRPGPSRSGGAESKFSNPGGGDRRTVNARDTATSKPVASTGVFTPRPFNPSGYAPKPLACFLCRGPHRVNECPHKTALSALQAQIQLKEIEDQQEPEEEPGHMGALRFLGAVEKQPRSPKKSQAKGLMFVDGSINGKGAKSVMVDTGATHNFVSEVEARRLGLKLEKDVGRMKAVNSKASPTTGLSRGVSLKLGHWQGKTDLIVVQMDDFDVILGMEFLLANKAIPIPSAQHLLIMGERPCVVPARIEQPSEPRLLSALQFKKGVKCDEPTYVAVPLIKDEIKEEVIPKEIEGVLESYMDVMPPELPKELPPKRSVDHEIELLPGAKPPAKAPYRMAPPELAELRKQLEDLLKAGFIRPSKAPFGAPVLFQKKHDGSWRLCVDYRALNKVTVRNKYPIPLIADLFDQLSGAKYFTKLDLRSGYYQVRIAEGDEHKTACVTRYGAFEFLVMPFGLTNAPATFCTLMNQVFHEYLDKFVVVYLDDIVVYSSTLEEHVEHLKLVFQRLRDNRLYVKREKCSFAQVTIKFLGHVIERGQIKMDMEKVEAIKEWQNPKNVRELRSFLGLANYYRRFIENYSKKTTPLTELLKKGVIWDWSSDCEKAFQDLKKAVMEGPVLALPDLNQPFEVQTDASDFALGGVLLQRGHPVAYESHKLSEAERKYTAQEKELLAVIHCLRTWRHYLLGSKFLVKTDNSAVSHFLTQPKLTPKQARWQEFLAEFDFLFEHKAGHTNQVADALSRKADLATLKVLATLSSSIIDTDIKQRIKEGLGKDPMAQSLIKMVKEGKSRRFWMEGDILMAKGGRVFVPRADGLRRMLMRECHDTLWAGHPGWQRTHALLKQGYYWPQMRDDVTEYTKTCLTCQQDKIERQKTPGLLEPLSIPNRPWESVSLDFITNLPKVGDLSGILVVVDRFSKYATFVPTPKYCSAEDTASLFFKHVVKYWGVPQNIVSDRDTRFTGTFWTELFKLLGSELNISSSYHPQTDGQTERFNGMLEEYLRHFVHANQQNWAQLLDVAQFCFNSKKSSSTNKSAFEIVTGQQPLLPHTVQEVYKGANPRAFNFTKEWKTNAEIAQAYLEKAAGRMKKWADEGRKPREFKAGDMVLVKLLPEQLRFLRSRDKRLFRKYEGPLPIISKVGKCSYKVDIPAWMRVHPVFHVSNLKPHQPDHEDQARNQPVREHVDIRPPKPKEVEEILAERVTRVSRRPCQQFLVKWKGLGDEETSWENGEDLKKKFQQKIEDFKANAVVESADSLSGGGC</sequence>
<evidence type="ECO:0000256" key="4">
    <source>
        <dbReference type="ARBA" id="ARBA00022695"/>
    </source>
</evidence>
<dbReference type="CDD" id="cd09274">
    <property type="entry name" value="RNase_HI_RT_Ty3"/>
    <property type="match status" value="1"/>
</dbReference>
<dbReference type="PANTHER" id="PTHR37984:SF5">
    <property type="entry name" value="PROTEIN NYNRIN-LIKE"/>
    <property type="match status" value="1"/>
</dbReference>
<dbReference type="InterPro" id="IPR002156">
    <property type="entry name" value="RNaseH_domain"/>
</dbReference>
<dbReference type="InterPro" id="IPR012337">
    <property type="entry name" value="RNaseH-like_sf"/>
</dbReference>
<evidence type="ECO:0000256" key="12">
    <source>
        <dbReference type="ARBA" id="ARBA00022918"/>
    </source>
</evidence>
<evidence type="ECO:0000313" key="24">
    <source>
        <dbReference type="Proteomes" id="UP000238479"/>
    </source>
</evidence>
<dbReference type="PROSITE" id="PS50878">
    <property type="entry name" value="RT_POL"/>
    <property type="match status" value="1"/>
</dbReference>
<keyword evidence="24" id="KW-1185">Reference proteome</keyword>
<keyword evidence="15" id="KW-0233">DNA recombination</keyword>
<keyword evidence="7" id="KW-0064">Aspartyl protease</keyword>
<dbReference type="InterPro" id="IPR043128">
    <property type="entry name" value="Rev_trsase/Diguanyl_cyclase"/>
</dbReference>
<evidence type="ECO:0000259" key="20">
    <source>
        <dbReference type="PROSITE" id="PS50878"/>
    </source>
</evidence>
<dbReference type="GO" id="GO:0006310">
    <property type="term" value="P:DNA recombination"/>
    <property type="evidence" value="ECO:0007669"/>
    <property type="project" value="UniProtKB-KW"/>
</dbReference>
<keyword evidence="11" id="KW-0229">DNA integration</keyword>
<evidence type="ECO:0000256" key="9">
    <source>
        <dbReference type="ARBA" id="ARBA00022801"/>
    </source>
</evidence>
<evidence type="ECO:0000259" key="21">
    <source>
        <dbReference type="PROSITE" id="PS50879"/>
    </source>
</evidence>
<evidence type="ECO:0000256" key="2">
    <source>
        <dbReference type="ARBA" id="ARBA00022670"/>
    </source>
</evidence>
<dbReference type="CDD" id="cd01647">
    <property type="entry name" value="RT_LTR"/>
    <property type="match status" value="1"/>
</dbReference>
<dbReference type="InterPro" id="IPR050951">
    <property type="entry name" value="Retrovirus_Pol_polyprotein"/>
</dbReference>
<dbReference type="PROSITE" id="PS00598">
    <property type="entry name" value="CHROMO_1"/>
    <property type="match status" value="1"/>
</dbReference>
<dbReference type="SUPFAM" id="SSF53098">
    <property type="entry name" value="Ribonuclease H-like"/>
    <property type="match status" value="1"/>
</dbReference>
<name>A0A2P6QT29_ROSCH</name>
<keyword evidence="6" id="KW-0479">Metal-binding</keyword>
<dbReference type="InterPro" id="IPR001584">
    <property type="entry name" value="Integrase_cat-core"/>
</dbReference>
<dbReference type="Gramene" id="PRQ37327">
    <property type="protein sequence ID" value="PRQ37327"/>
    <property type="gene ID" value="RchiOBHm_Chr4g0401341"/>
</dbReference>
<keyword evidence="4 23" id="KW-0548">Nucleotidyltransferase</keyword>
<feature type="domain" description="Chromo" evidence="19">
    <location>
        <begin position="1511"/>
        <end position="1563"/>
    </location>
</feature>
<evidence type="ECO:0000256" key="11">
    <source>
        <dbReference type="ARBA" id="ARBA00022908"/>
    </source>
</evidence>
<dbReference type="Gene3D" id="2.40.50.40">
    <property type="match status" value="1"/>
</dbReference>
<comment type="subcellular location">
    <subcellularLocation>
        <location evidence="1">Nucleus</location>
    </subcellularLocation>
</comment>
<dbReference type="GO" id="GO:0004190">
    <property type="term" value="F:aspartic-type endopeptidase activity"/>
    <property type="evidence" value="ECO:0007669"/>
    <property type="project" value="UniProtKB-KW"/>
</dbReference>
<dbReference type="PROSITE" id="PS50994">
    <property type="entry name" value="INTEGRASE"/>
    <property type="match status" value="1"/>
</dbReference>
<dbReference type="Pfam" id="PF17921">
    <property type="entry name" value="Integrase_H2C2"/>
    <property type="match status" value="1"/>
</dbReference>
<dbReference type="GO" id="GO:0003677">
    <property type="term" value="F:DNA binding"/>
    <property type="evidence" value="ECO:0007669"/>
    <property type="project" value="UniProtKB-KW"/>
</dbReference>
<feature type="domain" description="Integrase catalytic" evidence="22">
    <location>
        <begin position="1205"/>
        <end position="1373"/>
    </location>
</feature>
<evidence type="ECO:0000256" key="3">
    <source>
        <dbReference type="ARBA" id="ARBA00022679"/>
    </source>
</evidence>
<dbReference type="PROSITE" id="PS50013">
    <property type="entry name" value="CHROMO_2"/>
    <property type="match status" value="1"/>
</dbReference>
<dbReference type="GO" id="GO:0005634">
    <property type="term" value="C:nucleus"/>
    <property type="evidence" value="ECO:0007669"/>
    <property type="project" value="UniProtKB-SubCell"/>
</dbReference>
<dbReference type="Pfam" id="PF00385">
    <property type="entry name" value="Chromo"/>
    <property type="match status" value="1"/>
</dbReference>